<organism evidence="1 2">
    <name type="scientific">Polarella glacialis</name>
    <name type="common">Dinoflagellate</name>
    <dbReference type="NCBI Taxonomy" id="89957"/>
    <lineage>
        <taxon>Eukaryota</taxon>
        <taxon>Sar</taxon>
        <taxon>Alveolata</taxon>
        <taxon>Dinophyceae</taxon>
        <taxon>Suessiales</taxon>
        <taxon>Suessiaceae</taxon>
        <taxon>Polarella</taxon>
    </lineage>
</organism>
<dbReference type="SUPFAM" id="SSF50985">
    <property type="entry name" value="RCC1/BLIP-II"/>
    <property type="match status" value="1"/>
</dbReference>
<dbReference type="Proteomes" id="UP000654075">
    <property type="component" value="Unassembled WGS sequence"/>
</dbReference>
<evidence type="ECO:0000313" key="2">
    <source>
        <dbReference type="Proteomes" id="UP000654075"/>
    </source>
</evidence>
<accession>A0A813E2J0</accession>
<dbReference type="OrthoDB" id="5370059at2759"/>
<proteinExistence type="predicted"/>
<keyword evidence="2" id="KW-1185">Reference proteome</keyword>
<gene>
    <name evidence="1" type="ORF">PGLA1383_LOCUS14636</name>
</gene>
<dbReference type="InterPro" id="IPR009091">
    <property type="entry name" value="RCC1/BLIP-II"/>
</dbReference>
<protein>
    <submittedName>
        <fullName evidence="1">Uncharacterized protein</fullName>
    </submittedName>
</protein>
<reference evidence="1" key="1">
    <citation type="submission" date="2021-02" db="EMBL/GenBank/DDBJ databases">
        <authorList>
            <person name="Dougan E. K."/>
            <person name="Rhodes N."/>
            <person name="Thang M."/>
            <person name="Chan C."/>
        </authorList>
    </citation>
    <scope>NUCLEOTIDE SEQUENCE</scope>
</reference>
<name>A0A813E2J0_POLGL</name>
<sequence length="146" mass="14696">VVTWGDDAAGGDSSGVALLLTEGVIELFSNYKDFVALKADGSVVFWGDAGLWSHEGDIISVTGSGGAFAAIRQNGCVVTWGDDAEGGDSSEVAALLTEGVVHICGIEQAFAAIKADGSVVTWGQQNMGGDSSAVASLLTEGVVAIC</sequence>
<dbReference type="AlphaFoldDB" id="A0A813E2J0"/>
<feature type="non-terminal residue" evidence="1">
    <location>
        <position position="146"/>
    </location>
</feature>
<dbReference type="EMBL" id="CAJNNV010008388">
    <property type="protein sequence ID" value="CAE8596167.1"/>
    <property type="molecule type" value="Genomic_DNA"/>
</dbReference>
<comment type="caution">
    <text evidence="1">The sequence shown here is derived from an EMBL/GenBank/DDBJ whole genome shotgun (WGS) entry which is preliminary data.</text>
</comment>
<evidence type="ECO:0000313" key="1">
    <source>
        <dbReference type="EMBL" id="CAE8596167.1"/>
    </source>
</evidence>
<dbReference type="Gene3D" id="2.130.10.30">
    <property type="entry name" value="Regulator of chromosome condensation 1/beta-lactamase-inhibitor protein II"/>
    <property type="match status" value="1"/>
</dbReference>